<proteinExistence type="predicted"/>
<dbReference type="Proteomes" id="UP000499080">
    <property type="component" value="Unassembled WGS sequence"/>
</dbReference>
<comment type="caution">
    <text evidence="1">The sequence shown here is derived from an EMBL/GenBank/DDBJ whole genome shotgun (WGS) entry which is preliminary data.</text>
</comment>
<keyword evidence="2" id="KW-1185">Reference proteome</keyword>
<reference evidence="1 2" key="1">
    <citation type="journal article" date="2019" name="Sci. Rep.">
        <title>Orb-weaving spider Araneus ventricosus genome elucidates the spidroin gene catalogue.</title>
        <authorList>
            <person name="Kono N."/>
            <person name="Nakamura H."/>
            <person name="Ohtoshi R."/>
            <person name="Moran D.A.P."/>
            <person name="Shinohara A."/>
            <person name="Yoshida Y."/>
            <person name="Fujiwara M."/>
            <person name="Mori M."/>
            <person name="Tomita M."/>
            <person name="Arakawa K."/>
        </authorList>
    </citation>
    <scope>NUCLEOTIDE SEQUENCE [LARGE SCALE GENOMIC DNA]</scope>
</reference>
<evidence type="ECO:0000313" key="1">
    <source>
        <dbReference type="EMBL" id="GBM53157.1"/>
    </source>
</evidence>
<organism evidence="1 2">
    <name type="scientific">Araneus ventricosus</name>
    <name type="common">Orbweaver spider</name>
    <name type="synonym">Epeira ventricosa</name>
    <dbReference type="NCBI Taxonomy" id="182803"/>
    <lineage>
        <taxon>Eukaryota</taxon>
        <taxon>Metazoa</taxon>
        <taxon>Ecdysozoa</taxon>
        <taxon>Arthropoda</taxon>
        <taxon>Chelicerata</taxon>
        <taxon>Arachnida</taxon>
        <taxon>Araneae</taxon>
        <taxon>Araneomorphae</taxon>
        <taxon>Entelegynae</taxon>
        <taxon>Araneoidea</taxon>
        <taxon>Araneidae</taxon>
        <taxon>Araneus</taxon>
    </lineage>
</organism>
<sequence>MLDDKTNETGQLISPYASRFLWSSNVVFRRAWRDTVPIRRSFQTCSVRLGIWLSNPSGKYSPIQDNHCPAVPCVDESLSSVEKYWWLTTPLKNRP</sequence>
<gene>
    <name evidence="1" type="ORF">AVEN_90408_1</name>
</gene>
<protein>
    <submittedName>
        <fullName evidence="1">Uncharacterized protein</fullName>
    </submittedName>
</protein>
<dbReference type="EMBL" id="BGPR01001408">
    <property type="protein sequence ID" value="GBM53157.1"/>
    <property type="molecule type" value="Genomic_DNA"/>
</dbReference>
<accession>A0A4Y2GJ13</accession>
<name>A0A4Y2GJ13_ARAVE</name>
<dbReference type="AlphaFoldDB" id="A0A4Y2GJ13"/>
<evidence type="ECO:0000313" key="2">
    <source>
        <dbReference type="Proteomes" id="UP000499080"/>
    </source>
</evidence>